<accession>A0A2N9GMJ3</accession>
<feature type="compositionally biased region" description="Low complexity" evidence="1">
    <location>
        <begin position="1"/>
        <end position="20"/>
    </location>
</feature>
<name>A0A2N9GMJ3_FAGSY</name>
<protein>
    <recommendedName>
        <fullName evidence="5">Reverse transcriptase domain-containing protein</fullName>
    </recommendedName>
</protein>
<feature type="domain" description="Reverse transcriptase" evidence="2">
    <location>
        <begin position="953"/>
        <end position="1129"/>
    </location>
</feature>
<feature type="domain" description="Reverse transcriptase zinc-binding" evidence="3">
    <location>
        <begin position="1336"/>
        <end position="1421"/>
    </location>
</feature>
<feature type="region of interest" description="Disordered" evidence="1">
    <location>
        <begin position="1"/>
        <end position="72"/>
    </location>
</feature>
<dbReference type="PANTHER" id="PTHR33116">
    <property type="entry name" value="REVERSE TRANSCRIPTASE ZINC-BINDING DOMAIN-CONTAINING PROTEIN-RELATED-RELATED"/>
    <property type="match status" value="1"/>
</dbReference>
<feature type="compositionally biased region" description="Low complexity" evidence="1">
    <location>
        <begin position="328"/>
        <end position="345"/>
    </location>
</feature>
<evidence type="ECO:0000313" key="4">
    <source>
        <dbReference type="EMBL" id="SPD00610.1"/>
    </source>
</evidence>
<feature type="region of interest" description="Disordered" evidence="1">
    <location>
        <begin position="287"/>
        <end position="363"/>
    </location>
</feature>
<dbReference type="InterPro" id="IPR026960">
    <property type="entry name" value="RVT-Znf"/>
</dbReference>
<feature type="compositionally biased region" description="Low complexity" evidence="1">
    <location>
        <begin position="296"/>
        <end position="307"/>
    </location>
</feature>
<evidence type="ECO:0000259" key="3">
    <source>
        <dbReference type="Pfam" id="PF13966"/>
    </source>
</evidence>
<organism evidence="4">
    <name type="scientific">Fagus sylvatica</name>
    <name type="common">Beechnut</name>
    <dbReference type="NCBI Taxonomy" id="28930"/>
    <lineage>
        <taxon>Eukaryota</taxon>
        <taxon>Viridiplantae</taxon>
        <taxon>Streptophyta</taxon>
        <taxon>Embryophyta</taxon>
        <taxon>Tracheophyta</taxon>
        <taxon>Spermatophyta</taxon>
        <taxon>Magnoliopsida</taxon>
        <taxon>eudicotyledons</taxon>
        <taxon>Gunneridae</taxon>
        <taxon>Pentapetalae</taxon>
        <taxon>rosids</taxon>
        <taxon>fabids</taxon>
        <taxon>Fagales</taxon>
        <taxon>Fagaceae</taxon>
        <taxon>Fagus</taxon>
    </lineage>
</organism>
<dbReference type="InterPro" id="IPR000477">
    <property type="entry name" value="RT_dom"/>
</dbReference>
<dbReference type="Pfam" id="PF00078">
    <property type="entry name" value="RVT_1"/>
    <property type="match status" value="1"/>
</dbReference>
<evidence type="ECO:0000256" key="1">
    <source>
        <dbReference type="SAM" id="MobiDB-lite"/>
    </source>
</evidence>
<evidence type="ECO:0000259" key="2">
    <source>
        <dbReference type="Pfam" id="PF00078"/>
    </source>
</evidence>
<dbReference type="PANTHER" id="PTHR33116:SF78">
    <property type="entry name" value="OS12G0587133 PROTEIN"/>
    <property type="match status" value="1"/>
</dbReference>
<dbReference type="SUPFAM" id="SSF56219">
    <property type="entry name" value="DNase I-like"/>
    <property type="match status" value="1"/>
</dbReference>
<evidence type="ECO:0008006" key="5">
    <source>
        <dbReference type="Google" id="ProtNLM"/>
    </source>
</evidence>
<dbReference type="EMBL" id="OIVN01002109">
    <property type="protein sequence ID" value="SPD00610.1"/>
    <property type="molecule type" value="Genomic_DNA"/>
</dbReference>
<reference evidence="4" key="1">
    <citation type="submission" date="2018-02" db="EMBL/GenBank/DDBJ databases">
        <authorList>
            <person name="Cohen D.B."/>
            <person name="Kent A.D."/>
        </authorList>
    </citation>
    <scope>NUCLEOTIDE SEQUENCE</scope>
</reference>
<dbReference type="InterPro" id="IPR036691">
    <property type="entry name" value="Endo/exonu/phosph_ase_sf"/>
</dbReference>
<sequence>MQPNLQQPQTQSTSQSDMPQKQPTYSQPTHLPPPIHSNAPTHIQTNQKQPTPPPPSTQHPTQETTKQPNTIHIDNKFFQFSLGGGRMHPCCITEKKFKTILGKIWLGLKDMGWLGNTIEKAASNDTVGQDFFRHHRDGYKAIHVIRRSNQHGQYLEVSEFHSGARKGVIRIPAGLEKQGWRQFAFFCKGHQNTQVLPTNDRRGVGMGAAVTEKAVEGNKPKIMHKNHTFQTHVTAAVKSAVGSISADTQKIVNAHVQLNLKLDLICGLDGEWAVTNAEVIKTEPKPTSLLKPVTKPAGPVGPVARPVSRQEWRPKTSQASHKADSGPEASAKASSSTVESSSSIEHIPDPVVTSPTPEESDDDAGRWVMQLRQGKRLFMPQPPPLPLSPNPFYALSSELFTESSEKIEIPEVWTADDPAHISSLIVSDQLIGGDDGDEDEQVEWIEPLAVAYPAVEWNGETEVQEVSVQSEGPEVMSGPQSDWVMEKMEEFGVVLGASYVGFEDRVLALLRAIEAETGGSKPGGVPVCLQETKLMAVTQGLIRSLWRCRFREVATGFEWAFSGVYGPNRAVERSLMWEELAGIASWWEVPWCVGGDFNIVRYPSERVGATDFSPSMREFTDFIFSMGLLDLPMDGGNFTWSNARSRSRLDRFLCSPFLADHFSKIAQRRLPRFMSDHFPILLSCGFMQKRQSPFRFQNMWLKSEKVSTNRVQQWWNSYLYIGSPSYVLNQKLKSLKVDLRKWNKEIFGDVNLRKNDLQAQIQDLDLVEEIRPLSAEEGVTKENLKADFEKLLLLEEIQWRQTSRATWLREGDKNTKFFHRVANSNRRFNSIDHLVVNGVVTTDQAEIGKGLVNFYKGLFSDDEVRRPLLDGVDFSTIDESDRDMLDRPFTEDEVWGSSAEYGWGQSSRTGWNFVKSLNVTFLALIPKKPGAQEWGRQILDSVLVANESLDSRLKSGSPGVLCKLDIEKAYDHVNWNFLLYMLRRCGFSERWRQWIYLCIATVRFSVLVNGSAHGFFSTSRGLRQGCSGEERVSGGYISGFSVGNSTGVELSISHATLFADDTLIFCGADPEQAWYLRGVFIWFQAISGLKINLSKSELVPVGQVTNVPELAGILGCRVASLPLTYLGLPLGASFKSKAIWVGVVEKMEKRLAGWKRLYLSKGGRVTLIKKGFLMGWSGRGAQVSSGVNWHQVCTPLYDGGLGIRDVAIFNKALLGKWLWRYSTEPNSLWRQVIDSKYGGQGNFWVSNRVNTPHGVSLWRHIRAGWDVFSQHISYTVGDGSRLRFWHDVWCGDLPLRSVQDWELEMIESFMTLLYSSRIRQGVADSLCWTPSSRGLFEVRSFYSILIHPTSQDSFPWKGVWKAKVPPRVAFFVWTSALGKILTTDNLRKRRVMIQDWCCMCRMSGESVNHLLLHCPVAWELWSVILILFGITWVMPRGVADLLSCWHGPRNKSEAGKIWKMTPHCLMWCIWQERNDRTFNGVEKSIPALKLHLLHTLLSWAKASHLDSSCSLSDMIDYCSACL</sequence>
<dbReference type="Pfam" id="PF13966">
    <property type="entry name" value="zf-RVT"/>
    <property type="match status" value="1"/>
</dbReference>
<proteinExistence type="predicted"/>
<dbReference type="Gene3D" id="3.60.10.10">
    <property type="entry name" value="Endonuclease/exonuclease/phosphatase"/>
    <property type="match status" value="1"/>
</dbReference>
<gene>
    <name evidence="4" type="ORF">FSB_LOCUS28492</name>
</gene>